<name>A0A8S5SMB0_9CAUD</name>
<accession>A0A8S5SMB0</accession>
<dbReference type="EMBL" id="BK032629">
    <property type="protein sequence ID" value="DAF52102.1"/>
    <property type="molecule type" value="Genomic_DNA"/>
</dbReference>
<proteinExistence type="predicted"/>
<sequence length="183" mass="21301">MKKKIRHNFNKGIKLHLACANNLIRPVMNCIYFKDGYAIASNGMILIKACLNEICNFSEEEKELLEGKLISAKNFKEIIKHTIIEIEEDGFHAIYDDWDIKYKFVTVDMKYPNYNEVISQFRPGFMEKVLIDPLNIELIADALDARKGIRFHFPKDDSKGIKITFYDKELSLSEALLMPKLDY</sequence>
<reference evidence="1" key="1">
    <citation type="journal article" date="2021" name="Proc. Natl. Acad. Sci. U.S.A.">
        <title>A Catalog of Tens of Thousands of Viruses from Human Metagenomes Reveals Hidden Associations with Chronic Diseases.</title>
        <authorList>
            <person name="Tisza M.J."/>
            <person name="Buck C.B."/>
        </authorList>
    </citation>
    <scope>NUCLEOTIDE SEQUENCE</scope>
    <source>
        <strain evidence="1">CtPoO4</strain>
    </source>
</reference>
<organism evidence="1">
    <name type="scientific">Myoviridae sp. ctPoO4</name>
    <dbReference type="NCBI Taxonomy" id="2827685"/>
    <lineage>
        <taxon>Viruses</taxon>
        <taxon>Duplodnaviria</taxon>
        <taxon>Heunggongvirae</taxon>
        <taxon>Uroviricota</taxon>
        <taxon>Caudoviricetes</taxon>
    </lineage>
</organism>
<protein>
    <submittedName>
        <fullName evidence="1">DNA polymerase III subunit beta promoting factor, transferase.05A</fullName>
    </submittedName>
</protein>
<keyword evidence="1" id="KW-0808">Transferase</keyword>
<dbReference type="GO" id="GO:0016740">
    <property type="term" value="F:transferase activity"/>
    <property type="evidence" value="ECO:0007669"/>
    <property type="project" value="UniProtKB-KW"/>
</dbReference>
<evidence type="ECO:0000313" key="1">
    <source>
        <dbReference type="EMBL" id="DAF52102.1"/>
    </source>
</evidence>